<dbReference type="AlphaFoldDB" id="A0AAN8F6E2"/>
<evidence type="ECO:0000313" key="3">
    <source>
        <dbReference type="Proteomes" id="UP001331761"/>
    </source>
</evidence>
<accession>A0AAN8F6E2</accession>
<name>A0AAN8F6E2_TRICO</name>
<dbReference type="Proteomes" id="UP001331761">
    <property type="component" value="Unassembled WGS sequence"/>
</dbReference>
<feature type="domain" description="Olfactomedin-like" evidence="1">
    <location>
        <begin position="79"/>
        <end position="127"/>
    </location>
</feature>
<sequence>MAILAGQTLLDNGDALRIPHVVIQAIKCILVIPASNADPERSFLTAIRLRRGERSRLGAETSDRLMRCCTRSCKTSAQHSMTSHKYYVDYLASGTGNLIYNGSYYYHRHGTTSLVRYDLETTDQIEAELGDIAHKDCGRLPDHTFE</sequence>
<comment type="caution">
    <text evidence="2">The sequence shown here is derived from an EMBL/GenBank/DDBJ whole genome shotgun (WGS) entry which is preliminary data.</text>
</comment>
<organism evidence="2 3">
    <name type="scientific">Trichostrongylus colubriformis</name>
    <name type="common">Black scour worm</name>
    <dbReference type="NCBI Taxonomy" id="6319"/>
    <lineage>
        <taxon>Eukaryota</taxon>
        <taxon>Metazoa</taxon>
        <taxon>Ecdysozoa</taxon>
        <taxon>Nematoda</taxon>
        <taxon>Chromadorea</taxon>
        <taxon>Rhabditida</taxon>
        <taxon>Rhabditina</taxon>
        <taxon>Rhabditomorpha</taxon>
        <taxon>Strongyloidea</taxon>
        <taxon>Trichostrongylidae</taxon>
        <taxon>Trichostrongylus</taxon>
    </lineage>
</organism>
<dbReference type="EMBL" id="WIXE01021670">
    <property type="protein sequence ID" value="KAK5968172.1"/>
    <property type="molecule type" value="Genomic_DNA"/>
</dbReference>
<protein>
    <recommendedName>
        <fullName evidence="1">Olfactomedin-like domain-containing protein</fullName>
    </recommendedName>
</protein>
<proteinExistence type="predicted"/>
<dbReference type="Pfam" id="PF02191">
    <property type="entry name" value="OLF"/>
    <property type="match status" value="1"/>
</dbReference>
<evidence type="ECO:0000259" key="1">
    <source>
        <dbReference type="Pfam" id="PF02191"/>
    </source>
</evidence>
<reference evidence="2 3" key="1">
    <citation type="submission" date="2019-10" db="EMBL/GenBank/DDBJ databases">
        <title>Assembly and Annotation for the nematode Trichostrongylus colubriformis.</title>
        <authorList>
            <person name="Martin J."/>
        </authorList>
    </citation>
    <scope>NUCLEOTIDE SEQUENCE [LARGE SCALE GENOMIC DNA]</scope>
    <source>
        <strain evidence="2">G859</strain>
        <tissue evidence="2">Whole worm</tissue>
    </source>
</reference>
<evidence type="ECO:0000313" key="2">
    <source>
        <dbReference type="EMBL" id="KAK5968172.1"/>
    </source>
</evidence>
<feature type="non-terminal residue" evidence="2">
    <location>
        <position position="146"/>
    </location>
</feature>
<gene>
    <name evidence="2" type="ORF">GCK32_017259</name>
</gene>
<dbReference type="InterPro" id="IPR003112">
    <property type="entry name" value="Olfac-like_dom"/>
</dbReference>
<keyword evidence="3" id="KW-1185">Reference proteome</keyword>